<protein>
    <submittedName>
        <fullName evidence="2">Uncharacterized protein</fullName>
    </submittedName>
</protein>
<dbReference type="EMBL" id="KI913981">
    <property type="protein sequence ID" value="ETV95308.1"/>
    <property type="molecule type" value="Genomic_DNA"/>
</dbReference>
<keyword evidence="1" id="KW-0732">Signal</keyword>
<dbReference type="RefSeq" id="XP_008876009.1">
    <property type="nucleotide sequence ID" value="XM_008877787.1"/>
</dbReference>
<gene>
    <name evidence="2" type="ORF">H310_11206</name>
</gene>
<accession>A0A024TMQ0</accession>
<evidence type="ECO:0000313" key="2">
    <source>
        <dbReference type="EMBL" id="ETV95308.1"/>
    </source>
</evidence>
<proteinExistence type="predicted"/>
<name>A0A024TMQ0_9STRA</name>
<feature type="chain" id="PRO_5001537675" evidence="1">
    <location>
        <begin position="27"/>
        <end position="130"/>
    </location>
</feature>
<reference evidence="2" key="1">
    <citation type="submission" date="2013-12" db="EMBL/GenBank/DDBJ databases">
        <title>The Genome Sequence of Aphanomyces invadans NJM9701.</title>
        <authorList>
            <consortium name="The Broad Institute Genomics Platform"/>
            <person name="Russ C."/>
            <person name="Tyler B."/>
            <person name="van West P."/>
            <person name="Dieguez-Uribeondo J."/>
            <person name="Young S.K."/>
            <person name="Zeng Q."/>
            <person name="Gargeya S."/>
            <person name="Fitzgerald M."/>
            <person name="Abouelleil A."/>
            <person name="Alvarado L."/>
            <person name="Chapman S.B."/>
            <person name="Gainer-Dewar J."/>
            <person name="Goldberg J."/>
            <person name="Griggs A."/>
            <person name="Gujja S."/>
            <person name="Hansen M."/>
            <person name="Howarth C."/>
            <person name="Imamovic A."/>
            <person name="Ireland A."/>
            <person name="Larimer J."/>
            <person name="McCowan C."/>
            <person name="Murphy C."/>
            <person name="Pearson M."/>
            <person name="Poon T.W."/>
            <person name="Priest M."/>
            <person name="Roberts A."/>
            <person name="Saif S."/>
            <person name="Shea T."/>
            <person name="Sykes S."/>
            <person name="Wortman J."/>
            <person name="Nusbaum C."/>
            <person name="Birren B."/>
        </authorList>
    </citation>
    <scope>NUCLEOTIDE SEQUENCE [LARGE SCALE GENOMIC DNA]</scope>
    <source>
        <strain evidence="2">NJM9701</strain>
    </source>
</reference>
<dbReference type="AlphaFoldDB" id="A0A024TMQ0"/>
<sequence length="130" mass="14201">MGMIKRWARGLLACVVLHTALYLGHVNQVLGGINLAQVVANGVCRMVHWATFKAAASTAQVVPYAESFLYPKTIRRTGLYRCIRFQYTGTGECPNIVNDIVGLFLTPNHTEPCDAMVSTSMYGVPGHCVV</sequence>
<dbReference type="VEuPathDB" id="FungiDB:H310_11206"/>
<dbReference type="GeneID" id="20088256"/>
<evidence type="ECO:0000256" key="1">
    <source>
        <dbReference type="SAM" id="SignalP"/>
    </source>
</evidence>
<feature type="signal peptide" evidence="1">
    <location>
        <begin position="1"/>
        <end position="26"/>
    </location>
</feature>
<organism evidence="2">
    <name type="scientific">Aphanomyces invadans</name>
    <dbReference type="NCBI Taxonomy" id="157072"/>
    <lineage>
        <taxon>Eukaryota</taxon>
        <taxon>Sar</taxon>
        <taxon>Stramenopiles</taxon>
        <taxon>Oomycota</taxon>
        <taxon>Saprolegniomycetes</taxon>
        <taxon>Saprolegniales</taxon>
        <taxon>Verrucalvaceae</taxon>
        <taxon>Aphanomyces</taxon>
    </lineage>
</organism>